<protein>
    <recommendedName>
        <fullName evidence="4">DUF4194 domain-containing protein</fullName>
    </recommendedName>
</protein>
<evidence type="ECO:0000313" key="2">
    <source>
        <dbReference type="EMBL" id="SFM55561.1"/>
    </source>
</evidence>
<keyword evidence="3" id="KW-1185">Reference proteome</keyword>
<dbReference type="STRING" id="195064.SAMN05421721_10998"/>
<dbReference type="EMBL" id="FOUO01000009">
    <property type="protein sequence ID" value="SFM55561.1"/>
    <property type="molecule type" value="Genomic_DNA"/>
</dbReference>
<dbReference type="AlphaFoldDB" id="A0A1I4RTR9"/>
<dbReference type="OrthoDB" id="3725402at2"/>
<dbReference type="Proteomes" id="UP000199556">
    <property type="component" value="Unassembled WGS sequence"/>
</dbReference>
<feature type="compositionally biased region" description="Acidic residues" evidence="1">
    <location>
        <begin position="1"/>
        <end position="11"/>
    </location>
</feature>
<evidence type="ECO:0000256" key="1">
    <source>
        <dbReference type="SAM" id="MobiDB-lite"/>
    </source>
</evidence>
<proteinExistence type="predicted"/>
<reference evidence="2 3" key="1">
    <citation type="submission" date="2016-10" db="EMBL/GenBank/DDBJ databases">
        <authorList>
            <person name="de Groot N.N."/>
        </authorList>
    </citation>
    <scope>NUCLEOTIDE SEQUENCE [LARGE SCALE GENOMIC DNA]</scope>
    <source>
        <strain evidence="2 3">DSM 4180</strain>
    </source>
</reference>
<evidence type="ECO:0000313" key="3">
    <source>
        <dbReference type="Proteomes" id="UP000199556"/>
    </source>
</evidence>
<accession>A0A1I4RTR9</accession>
<feature type="region of interest" description="Disordered" evidence="1">
    <location>
        <begin position="1"/>
        <end position="25"/>
    </location>
</feature>
<dbReference type="RefSeq" id="WP_090485746.1">
    <property type="nucleotide sequence ID" value="NZ_FOUO01000009.1"/>
</dbReference>
<dbReference type="Pfam" id="PF13835">
    <property type="entry name" value="DUF4194"/>
    <property type="match status" value="1"/>
</dbReference>
<gene>
    <name evidence="2" type="ORF">SAMN05421721_10998</name>
</gene>
<evidence type="ECO:0008006" key="4">
    <source>
        <dbReference type="Google" id="ProtNLM"/>
    </source>
</evidence>
<sequence length="223" mass="25137">MHETDETEQADPMEAPMDAETHEPLYPGDTGQLPADARRLLVQLLTGPSLDGRRHSRLWPDLLRYQDLIRSRLADLFLDLVVDTDAQVAFVRQADTGELEAPILLRRTRLTFLESVLLLYLRQLLAEADVRGERAVVSMDEMVEQMRLYERALNTDQAGFERRVNAAIEKVKKNSLISAIRGSEGRFEISPTLKLLFSAEEVTALIQQYSAVRAESEDQGAAS</sequence>
<name>A0A1I4RTR9_ECTMO</name>
<organism evidence="2 3">
    <name type="scientific">Ectothiorhodospira mobilis</name>
    <dbReference type="NCBI Taxonomy" id="195064"/>
    <lineage>
        <taxon>Bacteria</taxon>
        <taxon>Pseudomonadati</taxon>
        <taxon>Pseudomonadota</taxon>
        <taxon>Gammaproteobacteria</taxon>
        <taxon>Chromatiales</taxon>
        <taxon>Ectothiorhodospiraceae</taxon>
        <taxon>Ectothiorhodospira</taxon>
    </lineage>
</organism>
<dbReference type="InterPro" id="IPR025449">
    <property type="entry name" value="JetB"/>
</dbReference>